<keyword evidence="3" id="KW-1185">Reference proteome</keyword>
<comment type="caution">
    <text evidence="2">The sequence shown here is derived from an EMBL/GenBank/DDBJ whole genome shotgun (WGS) entry which is preliminary data.</text>
</comment>
<feature type="region of interest" description="Disordered" evidence="1">
    <location>
        <begin position="1"/>
        <end position="27"/>
    </location>
</feature>
<feature type="compositionally biased region" description="Polar residues" evidence="1">
    <location>
        <begin position="1"/>
        <end position="13"/>
    </location>
</feature>
<dbReference type="Proteomes" id="UP001283361">
    <property type="component" value="Unassembled WGS sequence"/>
</dbReference>
<evidence type="ECO:0000313" key="3">
    <source>
        <dbReference type="Proteomes" id="UP001283361"/>
    </source>
</evidence>
<evidence type="ECO:0000256" key="1">
    <source>
        <dbReference type="SAM" id="MobiDB-lite"/>
    </source>
</evidence>
<organism evidence="2 3">
    <name type="scientific">Elysia crispata</name>
    <name type="common">lettuce slug</name>
    <dbReference type="NCBI Taxonomy" id="231223"/>
    <lineage>
        <taxon>Eukaryota</taxon>
        <taxon>Metazoa</taxon>
        <taxon>Spiralia</taxon>
        <taxon>Lophotrochozoa</taxon>
        <taxon>Mollusca</taxon>
        <taxon>Gastropoda</taxon>
        <taxon>Heterobranchia</taxon>
        <taxon>Euthyneura</taxon>
        <taxon>Panpulmonata</taxon>
        <taxon>Sacoglossa</taxon>
        <taxon>Placobranchoidea</taxon>
        <taxon>Plakobranchidae</taxon>
        <taxon>Elysia</taxon>
    </lineage>
</organism>
<accession>A0AAE1D295</accession>
<gene>
    <name evidence="2" type="ORF">RRG08_024500</name>
</gene>
<evidence type="ECO:0000313" key="2">
    <source>
        <dbReference type="EMBL" id="KAK3753227.1"/>
    </source>
</evidence>
<reference evidence="2" key="1">
    <citation type="journal article" date="2023" name="G3 (Bethesda)">
        <title>A reference genome for the long-term kleptoplast-retaining sea slug Elysia crispata morphotype clarki.</title>
        <authorList>
            <person name="Eastman K.E."/>
            <person name="Pendleton A.L."/>
            <person name="Shaikh M.A."/>
            <person name="Suttiyut T."/>
            <person name="Ogas R."/>
            <person name="Tomko P."/>
            <person name="Gavelis G."/>
            <person name="Widhalm J.R."/>
            <person name="Wisecaver J.H."/>
        </authorList>
    </citation>
    <scope>NUCLEOTIDE SEQUENCE</scope>
    <source>
        <strain evidence="2">ECLA1</strain>
    </source>
</reference>
<dbReference type="AlphaFoldDB" id="A0AAE1D295"/>
<feature type="region of interest" description="Disordered" evidence="1">
    <location>
        <begin position="85"/>
        <end position="108"/>
    </location>
</feature>
<proteinExistence type="predicted"/>
<sequence>MEKWQTHTLSVRSPKTKKAHNTSDEINGQIFGKQQIRTSNKRGNGACPESLLTTRQGISDLYQAVSGVSSFWPTVLNDNTSLVTHSDGLNTRQQEKGVSLALRPLAPG</sequence>
<protein>
    <submittedName>
        <fullName evidence="2">Uncharacterized protein</fullName>
    </submittedName>
</protein>
<dbReference type="EMBL" id="JAWDGP010005718">
    <property type="protein sequence ID" value="KAK3753227.1"/>
    <property type="molecule type" value="Genomic_DNA"/>
</dbReference>
<name>A0AAE1D295_9GAST</name>